<dbReference type="PROSITE" id="PS00108">
    <property type="entry name" value="PROTEIN_KINASE_ST"/>
    <property type="match status" value="1"/>
</dbReference>
<dbReference type="Proteomes" id="UP000660745">
    <property type="component" value="Unassembled WGS sequence"/>
</dbReference>
<evidence type="ECO:0000259" key="4">
    <source>
        <dbReference type="PROSITE" id="PS50011"/>
    </source>
</evidence>
<dbReference type="InterPro" id="IPR008271">
    <property type="entry name" value="Ser/Thr_kinase_AS"/>
</dbReference>
<dbReference type="InterPro" id="IPR001680">
    <property type="entry name" value="WD40_rpt"/>
</dbReference>
<dbReference type="RefSeq" id="WP_189137708.1">
    <property type="nucleotide sequence ID" value="NZ_BMNK01000002.1"/>
</dbReference>
<dbReference type="GO" id="GO:0005524">
    <property type="term" value="F:ATP binding"/>
    <property type="evidence" value="ECO:0007669"/>
    <property type="project" value="InterPro"/>
</dbReference>
<dbReference type="Gene3D" id="1.10.510.10">
    <property type="entry name" value="Transferase(Phosphotransferase) domain 1"/>
    <property type="match status" value="1"/>
</dbReference>
<dbReference type="SUPFAM" id="SSF50998">
    <property type="entry name" value="Quinoprotein alcohol dehydrogenase-like"/>
    <property type="match status" value="1"/>
</dbReference>
<dbReference type="PROSITE" id="PS50082">
    <property type="entry name" value="WD_REPEATS_2"/>
    <property type="match status" value="3"/>
</dbReference>
<reference evidence="5" key="2">
    <citation type="submission" date="2020-09" db="EMBL/GenBank/DDBJ databases">
        <authorList>
            <person name="Sun Q."/>
            <person name="Zhou Y."/>
        </authorList>
    </citation>
    <scope>NUCLEOTIDE SEQUENCE</scope>
    <source>
        <strain evidence="5">CGMCC 4.7430</strain>
    </source>
</reference>
<reference evidence="5" key="1">
    <citation type="journal article" date="2014" name="Int. J. Syst. Evol. Microbiol.">
        <title>Complete genome sequence of Corynebacterium casei LMG S-19264T (=DSM 44701T), isolated from a smear-ripened cheese.</title>
        <authorList>
            <consortium name="US DOE Joint Genome Institute (JGI-PGF)"/>
            <person name="Walter F."/>
            <person name="Albersmeier A."/>
            <person name="Kalinowski J."/>
            <person name="Ruckert C."/>
        </authorList>
    </citation>
    <scope>NUCLEOTIDE SEQUENCE</scope>
    <source>
        <strain evidence="5">CGMCC 4.7430</strain>
    </source>
</reference>
<dbReference type="PROSITE" id="PS50011">
    <property type="entry name" value="PROTEIN_KINASE_DOM"/>
    <property type="match status" value="1"/>
</dbReference>
<feature type="repeat" description="WD" evidence="3">
    <location>
        <begin position="917"/>
        <end position="958"/>
    </location>
</feature>
<dbReference type="CDD" id="cd14014">
    <property type="entry name" value="STKc_PknB_like"/>
    <property type="match status" value="1"/>
</dbReference>
<name>A0A918A4F4_9ACTN</name>
<dbReference type="Pfam" id="PF20703">
    <property type="entry name" value="nSTAND1"/>
    <property type="match status" value="1"/>
</dbReference>
<dbReference type="SUPFAM" id="SSF50978">
    <property type="entry name" value="WD40 repeat-like"/>
    <property type="match status" value="1"/>
</dbReference>
<dbReference type="InterPro" id="IPR015943">
    <property type="entry name" value="WD40/YVTN_repeat-like_dom_sf"/>
</dbReference>
<protein>
    <recommendedName>
        <fullName evidence="4">Protein kinase domain-containing protein</fullName>
    </recommendedName>
</protein>
<dbReference type="SMART" id="SM00220">
    <property type="entry name" value="S_TKc"/>
    <property type="match status" value="1"/>
</dbReference>
<accession>A0A918A4F4</accession>
<feature type="repeat" description="WD" evidence="3">
    <location>
        <begin position="1084"/>
        <end position="1125"/>
    </location>
</feature>
<dbReference type="PROSITE" id="PS50294">
    <property type="entry name" value="WD_REPEATS_REGION"/>
    <property type="match status" value="2"/>
</dbReference>
<dbReference type="Gene3D" id="2.130.10.10">
    <property type="entry name" value="YVTN repeat-like/Quinoprotein amine dehydrogenase"/>
    <property type="match status" value="3"/>
</dbReference>
<evidence type="ECO:0000256" key="1">
    <source>
        <dbReference type="ARBA" id="ARBA00022574"/>
    </source>
</evidence>
<dbReference type="InterPro" id="IPR000719">
    <property type="entry name" value="Prot_kinase_dom"/>
</dbReference>
<dbReference type="SMART" id="SM00320">
    <property type="entry name" value="WD40"/>
    <property type="match status" value="8"/>
</dbReference>
<dbReference type="Pfam" id="PF00400">
    <property type="entry name" value="WD40"/>
    <property type="match status" value="3"/>
</dbReference>
<dbReference type="GO" id="GO:0004672">
    <property type="term" value="F:protein kinase activity"/>
    <property type="evidence" value="ECO:0007669"/>
    <property type="project" value="InterPro"/>
</dbReference>
<evidence type="ECO:0000256" key="3">
    <source>
        <dbReference type="PROSITE-ProRule" id="PRU00221"/>
    </source>
</evidence>
<dbReference type="EMBL" id="BMNK01000002">
    <property type="protein sequence ID" value="GGP03456.1"/>
    <property type="molecule type" value="Genomic_DNA"/>
</dbReference>
<evidence type="ECO:0000256" key="2">
    <source>
        <dbReference type="ARBA" id="ARBA00022737"/>
    </source>
</evidence>
<keyword evidence="2" id="KW-0677">Repeat</keyword>
<dbReference type="Pfam" id="PF00069">
    <property type="entry name" value="Pkinase"/>
    <property type="match status" value="1"/>
</dbReference>
<feature type="repeat" description="WD" evidence="3">
    <location>
        <begin position="1046"/>
        <end position="1073"/>
    </location>
</feature>
<dbReference type="Gene3D" id="3.30.200.20">
    <property type="entry name" value="Phosphorylase Kinase, domain 1"/>
    <property type="match status" value="1"/>
</dbReference>
<keyword evidence="6" id="KW-1185">Reference proteome</keyword>
<organism evidence="5 6">
    <name type="scientific">Nonomuraea glycinis</name>
    <dbReference type="NCBI Taxonomy" id="2047744"/>
    <lineage>
        <taxon>Bacteria</taxon>
        <taxon>Bacillati</taxon>
        <taxon>Actinomycetota</taxon>
        <taxon>Actinomycetes</taxon>
        <taxon>Streptosporangiales</taxon>
        <taxon>Streptosporangiaceae</taxon>
        <taxon>Nonomuraea</taxon>
    </lineage>
</organism>
<dbReference type="SUPFAM" id="SSF56112">
    <property type="entry name" value="Protein kinase-like (PK-like)"/>
    <property type="match status" value="1"/>
</dbReference>
<evidence type="ECO:0000313" key="5">
    <source>
        <dbReference type="EMBL" id="GGP03456.1"/>
    </source>
</evidence>
<evidence type="ECO:0000313" key="6">
    <source>
        <dbReference type="Proteomes" id="UP000660745"/>
    </source>
</evidence>
<dbReference type="PANTHER" id="PTHR19848:SF8">
    <property type="entry name" value="F-BOX AND WD REPEAT DOMAIN CONTAINING 7"/>
    <property type="match status" value="1"/>
</dbReference>
<feature type="domain" description="Protein kinase" evidence="4">
    <location>
        <begin position="16"/>
        <end position="278"/>
    </location>
</feature>
<proteinExistence type="predicted"/>
<gene>
    <name evidence="5" type="ORF">GCM10012278_14750</name>
</gene>
<dbReference type="AlphaFoldDB" id="A0A918A4F4"/>
<dbReference type="InterPro" id="IPR049052">
    <property type="entry name" value="nSTAND1"/>
</dbReference>
<comment type="caution">
    <text evidence="5">The sequence shown here is derived from an EMBL/GenBank/DDBJ whole genome shotgun (WGS) entry which is preliminary data.</text>
</comment>
<keyword evidence="1 3" id="KW-0853">WD repeat</keyword>
<dbReference type="PANTHER" id="PTHR19848">
    <property type="entry name" value="WD40 REPEAT PROTEIN"/>
    <property type="match status" value="1"/>
</dbReference>
<sequence length="1152" mass="121789">MSSALLAGDPRQLGEFWLAGRLGEGGQGVVYEGYGPSGQRVAIKVLHPGAGAELRRRFAKEVAATRSVSPFCTARVLAVELDAARPFIVSEYVGGPSLRRAVKTGGPYGADELYRLATGIATALTAIHEAGVIHRDLKPDNVLIGPDGPRVIDFGIARTSEMSLTPTGQGAGTPAFMAPESVVGMRAGPPVDVWAWGAVMLFAATGRDPFTGENLAALFHQILAADPDVSMLEEPLRSLVATTMAKDPEARPTARALLLGLVGDLGELGELAEVQALLAEGSRAAGSVRPPAELTPPPLESVAEGIYQRLRSEDQALVPQIMLRMVMPGEGAEDMLRKVRTQELEDGVISPADADRVLAGFARAELVARDGDTLSLANAALLRAWPRMREWIDADRDGLLIHRRLGEAAQRWDEHGRRPVDLYQGTALEAALSWAATGRHHATLNLVENAFLAAGLALSRVRARRRRQVSTVLAVLLAVAVAAAGVAVDQRVAAVRERDTAIARRTAVLAEELRTSQPELARSLSVAAWRVSPVDEGRAALYSSLAQKEVSVVSPPLTSADAVFDLSADGEAEAVADKGRLVLRDLATGAVLRDLGGLGQGVRTIALSHDRSRVAVSGADGVRVLDLATGRTTELLRQQAIDLVFSADDRLLGVNTGDLVGVWPAAGGKPLVRVRDDLADNVVISPDGRLAALVSSDRRYQLWDLRARRRLREPNGGRADGVAFGSAGTVSLSVDGAVRVWDLAAGRFRPGLQAEGMTARWMSYSRDGTMLVASDRASLGVWEVPGTAPLLSYKLADTMSKPLARLSRDRTRIVYLTGRGSVVTLDLGHDLRPLKVARAVAGAAFGPGARIAAVEGEGGLVLWDVARRRALGPLRGGPSSAVLAFSPDGRWLAAGAAHSRQVTLWDVGRRAAAATVRLAHGDSVDGLVFSPDGRTLAASPDEGPAELWDVASRTRLRTLPGDGDRAMAFRPDGGALAIGGLDSALVDLRGDAVVDKPFGGSRDGVRSIAYAGSRVATGFHQFGVDLWNASGGTSQGRLWPDPAEFDSVVALAFDPGGNLLATGGAGGAVRLWDTGRLVPVGDSYRAHVDEVLALAYTDDGHWLRSVGADGTVQSYPIDPGPAVHAVCARTHASLDRAAWQRYIPEIPFREVC</sequence>
<dbReference type="InterPro" id="IPR011047">
    <property type="entry name" value="Quinoprotein_ADH-like_sf"/>
</dbReference>
<dbReference type="InterPro" id="IPR011009">
    <property type="entry name" value="Kinase-like_dom_sf"/>
</dbReference>
<dbReference type="InterPro" id="IPR036322">
    <property type="entry name" value="WD40_repeat_dom_sf"/>
</dbReference>